<evidence type="ECO:0000256" key="8">
    <source>
        <dbReference type="SAM" id="MobiDB-lite"/>
    </source>
</evidence>
<dbReference type="STRING" id="2282107.A0A286ULC2"/>
<evidence type="ECO:0000313" key="10">
    <source>
        <dbReference type="EMBL" id="PAV20329.1"/>
    </source>
</evidence>
<comment type="subcellular location">
    <subcellularLocation>
        <location evidence="1">Nucleus</location>
    </subcellularLocation>
</comment>
<keyword evidence="4" id="KW-0805">Transcription regulation</keyword>
<dbReference type="GO" id="GO:0016592">
    <property type="term" value="C:mediator complex"/>
    <property type="evidence" value="ECO:0007669"/>
    <property type="project" value="InterPro"/>
</dbReference>
<evidence type="ECO:0000259" key="9">
    <source>
        <dbReference type="SMART" id="SM01281"/>
    </source>
</evidence>
<dbReference type="InterPro" id="IPR019035">
    <property type="entry name" value="Mediator_Med12"/>
</dbReference>
<keyword evidence="11" id="KW-1185">Reference proteome</keyword>
<evidence type="ECO:0000256" key="6">
    <source>
        <dbReference type="ARBA" id="ARBA00023242"/>
    </source>
</evidence>
<evidence type="ECO:0000256" key="3">
    <source>
        <dbReference type="ARBA" id="ARBA00019622"/>
    </source>
</evidence>
<dbReference type="OrthoDB" id="20828at2759"/>
<evidence type="ECO:0000256" key="5">
    <source>
        <dbReference type="ARBA" id="ARBA00023163"/>
    </source>
</evidence>
<dbReference type="GO" id="GO:0003712">
    <property type="term" value="F:transcription coregulator activity"/>
    <property type="evidence" value="ECO:0007669"/>
    <property type="project" value="InterPro"/>
</dbReference>
<dbReference type="Proteomes" id="UP000217199">
    <property type="component" value="Unassembled WGS sequence"/>
</dbReference>
<dbReference type="EMBL" id="NBII01000003">
    <property type="protein sequence ID" value="PAV20329.1"/>
    <property type="molecule type" value="Genomic_DNA"/>
</dbReference>
<dbReference type="PANTHER" id="PTHR46567">
    <property type="entry name" value="MEDIATOR OF RNA POLYMERASE II TRANSCRIPTION SUBUNIT 12"/>
    <property type="match status" value="1"/>
</dbReference>
<accession>A0A286ULC2</accession>
<dbReference type="Pfam" id="PF09497">
    <property type="entry name" value="Med12"/>
    <property type="match status" value="1"/>
</dbReference>
<dbReference type="GO" id="GO:0006357">
    <property type="term" value="P:regulation of transcription by RNA polymerase II"/>
    <property type="evidence" value="ECO:0007669"/>
    <property type="project" value="InterPro"/>
</dbReference>
<name>A0A286ULC2_9AGAM</name>
<keyword evidence="5" id="KW-0804">Transcription</keyword>
<feature type="region of interest" description="Disordered" evidence="8">
    <location>
        <begin position="1478"/>
        <end position="1608"/>
    </location>
</feature>
<protein>
    <recommendedName>
        <fullName evidence="3">Mediator of RNA polymerase II transcription subunit 12</fullName>
    </recommendedName>
    <alternativeName>
        <fullName evidence="7">Mediator complex subunit 12</fullName>
    </alternativeName>
</protein>
<keyword evidence="6" id="KW-0539">Nucleus</keyword>
<comment type="caution">
    <text evidence="10">The sequence shown here is derived from an EMBL/GenBank/DDBJ whole genome shotgun (WGS) entry which is preliminary data.</text>
</comment>
<proteinExistence type="inferred from homology"/>
<gene>
    <name evidence="10" type="ORF">PNOK_0295600</name>
</gene>
<feature type="compositionally biased region" description="Polar residues" evidence="8">
    <location>
        <begin position="1493"/>
        <end position="1543"/>
    </location>
</feature>
<evidence type="ECO:0000313" key="11">
    <source>
        <dbReference type="Proteomes" id="UP000217199"/>
    </source>
</evidence>
<dbReference type="PANTHER" id="PTHR46567:SF1">
    <property type="entry name" value="MEDIATOR OF RNA POLYMERASE II TRANSCRIPTION SUBUNIT 12"/>
    <property type="match status" value="1"/>
</dbReference>
<comment type="similarity">
    <text evidence="2">Belongs to the Mediator complex subunit 12 family.</text>
</comment>
<organism evidence="10 11">
    <name type="scientific">Pyrrhoderma noxium</name>
    <dbReference type="NCBI Taxonomy" id="2282107"/>
    <lineage>
        <taxon>Eukaryota</taxon>
        <taxon>Fungi</taxon>
        <taxon>Dikarya</taxon>
        <taxon>Basidiomycota</taxon>
        <taxon>Agaricomycotina</taxon>
        <taxon>Agaricomycetes</taxon>
        <taxon>Hymenochaetales</taxon>
        <taxon>Hymenochaetaceae</taxon>
        <taxon>Pyrrhoderma</taxon>
    </lineage>
</organism>
<evidence type="ECO:0000256" key="7">
    <source>
        <dbReference type="ARBA" id="ARBA00032010"/>
    </source>
</evidence>
<sequence>MANGGHGSNSLEDQGVPPIFKQVPPEWLPQTSNTADLGYINFFPPNPSQDEEILTETNVKHGYLSVVPFSAETFTQKTKHMQSLKESSTLNLLEDFMNKVFQRKSEKVSQLPSSTFRIPSRATLNDTKRNAWFADLANPEVPLHKLGKSIPHGVKGNLLLDLLHINAVPIPRAVWFVRMVGSNETASVRNKPNYNPMQYSVEWANVMTGYLKKQLQEIILPSMPRPGLNIKQTFKGVLGESDSRDRWVSKFIYSLDLLRIFYNEFMVDHSVLFSWIISFMNNCNLAQAGFITRLADEYILGMVSCRALTQPFIVACLSKLQEISISPVKENLEHLRLQLELLVCRIYLAASSSFVSPSMWRSFSDPLRSILLDSDIFNGKTEEWKRSMSPFSTSIRETLMDVEKRNQALLFRTNVQPTKGHLRLMVSDVKLLNSIVSTTDLKEISFFDSHQDVDSPHFSRKLSLLLSWSVCYLQYGDHRPYAAASLLGIWRDRTEERASRRDFTSPNELIQDEIFEWLDTNEKARDLRNLTMISILFGELIQKGLFSYDKYIQRLIARGETGLSFSEEPGSWHRSILRTTPLYKFDPPLLNQRRIILYGVRSRTTPEEKVELDLKTELRELLPEIFSGESNVSMPDASLPRASFMRNTARFEQIRVVRQWLMPSVRKFISRITMDTPEGSSTLLRTYTVVIECLDAMRCYRTGLDFTMELLRQTESSDLLLAIVDNIKRGLSLWACMDMIPLVMSGLVHAHQSWKSRDLLSRQQIIEDVRNFARKLGPNDDKTGQLPLNLDEVYSLSQITDIDAPSALANSLWYKYRSFPEWAYRVWQNVILSLRRESVTIVDRESRRACALHYAKFLLNVDLHFAEGIDSQVYIWLRRDGLIEMRHFLSDAWDMASVFIMHLAVHGAIRITTIMEGIIYPTWKIGLTISDVGEYEANKVLLEVTNTLCRILLVDYLPNSGKSCPPSDLLEMQRLRANRKETYNDINFRHLVQNVSVLVYIECSEYLDSDFREQTTELRQSLCSKSDFRLAASRNVDTVVEAFASPRSGGIKEGMHEPLVAALRLIFNDKEKEDQEESSTLLSPWKLSATAAVTSFVLQQMGQRLEQDSIQDQAKYELSKLAGRLMHKTITPQQADFVSEMTRGVSVEVAGAFVNKGLQRISEILKNTKDELQCIIDLPERAGRFLNLLSTIMLPFRSSTSLPCLAEDIQDFFISCLTEKLCKLENMLRSRIHENREFKSLANSLVNPIFFLARLLQFDLGFPGVWTQNMKNIGIDILNLVLRLTLLYGGDHLTNPVAFTLLLDTAFYIFDEFPQHSSDIFYHCPNLDPSIFPKHMLSEYRALVMTLGKHVAISPLIANLVYATRDADGHLQRGPSVQLRPWEWSENIGDRPIQKKHEHDIDERGIYGTKLSINNNTSIPLEMFEVSMCGEGVRDYGSSGGKQINKAHIRSIFEEDIDAESIFERDWREGRIDRSRGINQFDDVPTVADNDTEPAQQGKDTPTSHRSSPGLSIQTSQGTRSVGTGPLSASTSSRRTQSPTVSNRGDVGDNDMGQTSGGNKGKRKASSAISDDIDSAEAADGNSRKVRAKSMMGRGGKTVIGRSTKKKK</sequence>
<dbReference type="SMART" id="SM01281">
    <property type="entry name" value="Med12"/>
    <property type="match status" value="1"/>
</dbReference>
<evidence type="ECO:0000256" key="4">
    <source>
        <dbReference type="ARBA" id="ARBA00023015"/>
    </source>
</evidence>
<feature type="domain" description="Mediator complex subunit Med12" evidence="9">
    <location>
        <begin position="115"/>
        <end position="178"/>
    </location>
</feature>
<evidence type="ECO:0000256" key="2">
    <source>
        <dbReference type="ARBA" id="ARBA00010289"/>
    </source>
</evidence>
<reference evidence="10 11" key="1">
    <citation type="journal article" date="2017" name="Mol. Ecol.">
        <title>Comparative and population genomic landscape of Phellinus noxius: A hypervariable fungus causing root rot in trees.</title>
        <authorList>
            <person name="Chung C.L."/>
            <person name="Lee T.J."/>
            <person name="Akiba M."/>
            <person name="Lee H.H."/>
            <person name="Kuo T.H."/>
            <person name="Liu D."/>
            <person name="Ke H.M."/>
            <person name="Yokoi T."/>
            <person name="Roa M.B."/>
            <person name="Lu M.J."/>
            <person name="Chang Y.Y."/>
            <person name="Ann P.J."/>
            <person name="Tsai J.N."/>
            <person name="Chen C.Y."/>
            <person name="Tzean S.S."/>
            <person name="Ota Y."/>
            <person name="Hattori T."/>
            <person name="Sahashi N."/>
            <person name="Liou R.F."/>
            <person name="Kikuchi T."/>
            <person name="Tsai I.J."/>
        </authorList>
    </citation>
    <scope>NUCLEOTIDE SEQUENCE [LARGE SCALE GENOMIC DNA]</scope>
    <source>
        <strain evidence="10 11">FFPRI411160</strain>
    </source>
</reference>
<dbReference type="InParanoid" id="A0A286ULC2"/>
<evidence type="ECO:0000256" key="1">
    <source>
        <dbReference type="ARBA" id="ARBA00004123"/>
    </source>
</evidence>